<protein>
    <submittedName>
        <fullName evidence="4">Ca-activated chloride channel family protein</fullName>
    </submittedName>
    <submittedName>
        <fullName evidence="5">VWA domain-containing protein</fullName>
    </submittedName>
</protein>
<dbReference type="PROSITE" id="PS50234">
    <property type="entry name" value="VWFA"/>
    <property type="match status" value="1"/>
</dbReference>
<dbReference type="Gene3D" id="3.40.50.410">
    <property type="entry name" value="von Willebrand factor, type A domain"/>
    <property type="match status" value="1"/>
</dbReference>
<dbReference type="InterPro" id="IPR036465">
    <property type="entry name" value="vWFA_dom_sf"/>
</dbReference>
<dbReference type="SUPFAM" id="SSF53300">
    <property type="entry name" value="vWA-like"/>
    <property type="match status" value="1"/>
</dbReference>
<keyword evidence="7" id="KW-1185">Reference proteome</keyword>
<reference evidence="5 6" key="1">
    <citation type="submission" date="2019-02" db="EMBL/GenBank/DDBJ databases">
        <title>Complete Genome Sequence and Methylome Analysis of Sphaerotilus natans subsp. sulfidivorans D-507.</title>
        <authorList>
            <person name="Fomenkov A."/>
            <person name="Gridneva E."/>
            <person name="Smolyakov D."/>
            <person name="Dubinina G."/>
            <person name="Vincze T."/>
            <person name="Grabovich M."/>
            <person name="Roberts R.J."/>
        </authorList>
    </citation>
    <scope>NUCLEOTIDE SEQUENCE [LARGE SCALE GENOMIC DNA]</scope>
    <source>
        <strain evidence="5 6">D-507</strain>
    </source>
</reference>
<dbReference type="PANTHER" id="PTHR45737:SF6">
    <property type="entry name" value="VON WILLEBRAND FACTOR A DOMAIN-CONTAINING PROTEIN 5A"/>
    <property type="match status" value="1"/>
</dbReference>
<evidence type="ECO:0000313" key="7">
    <source>
        <dbReference type="Proteomes" id="UP001549111"/>
    </source>
</evidence>
<feature type="domain" description="VIT" evidence="3">
    <location>
        <begin position="14"/>
        <end position="142"/>
    </location>
</feature>
<organism evidence="5 6">
    <name type="scientific">Sphaerotilus sulfidivorans</name>
    <dbReference type="NCBI Taxonomy" id="639200"/>
    <lineage>
        <taxon>Bacteria</taxon>
        <taxon>Pseudomonadati</taxon>
        <taxon>Pseudomonadota</taxon>
        <taxon>Betaproteobacteria</taxon>
        <taxon>Burkholderiales</taxon>
        <taxon>Sphaerotilaceae</taxon>
        <taxon>Sphaerotilus</taxon>
    </lineage>
</organism>
<dbReference type="InterPro" id="IPR013694">
    <property type="entry name" value="VIT"/>
</dbReference>
<dbReference type="AlphaFoldDB" id="A0A5C1PWU8"/>
<dbReference type="KEGG" id="snn:EWH46_02635"/>
<dbReference type="RefSeq" id="WP_149502537.1">
    <property type="nucleotide sequence ID" value="NZ_CP035708.1"/>
</dbReference>
<evidence type="ECO:0000313" key="5">
    <source>
        <dbReference type="EMBL" id="QEM99777.1"/>
    </source>
</evidence>
<evidence type="ECO:0000259" key="2">
    <source>
        <dbReference type="PROSITE" id="PS50234"/>
    </source>
</evidence>
<dbReference type="Proteomes" id="UP001549111">
    <property type="component" value="Unassembled WGS sequence"/>
</dbReference>
<name>A0A5C1PWU8_9BURK</name>
<dbReference type="SMART" id="SM00327">
    <property type="entry name" value="VWA"/>
    <property type="match status" value="1"/>
</dbReference>
<feature type="compositionally biased region" description="Polar residues" evidence="1">
    <location>
        <begin position="1"/>
        <end position="14"/>
    </location>
</feature>
<feature type="region of interest" description="Disordered" evidence="1">
    <location>
        <begin position="1"/>
        <end position="24"/>
    </location>
</feature>
<dbReference type="EMBL" id="JBEPLS010000019">
    <property type="protein sequence ID" value="MET3605576.1"/>
    <property type="molecule type" value="Genomic_DNA"/>
</dbReference>
<evidence type="ECO:0000259" key="3">
    <source>
        <dbReference type="PROSITE" id="PS51468"/>
    </source>
</evidence>
<dbReference type="Pfam" id="PF08487">
    <property type="entry name" value="VIT"/>
    <property type="match status" value="1"/>
</dbReference>
<accession>A0A5C1PWU8</accession>
<dbReference type="Pfam" id="PF13768">
    <property type="entry name" value="VWA_3"/>
    <property type="match status" value="1"/>
</dbReference>
<dbReference type="EMBL" id="CP035708">
    <property type="protein sequence ID" value="QEM99777.1"/>
    <property type="molecule type" value="Genomic_DNA"/>
</dbReference>
<evidence type="ECO:0000313" key="4">
    <source>
        <dbReference type="EMBL" id="MET3605576.1"/>
    </source>
</evidence>
<dbReference type="OrthoDB" id="9784383at2"/>
<dbReference type="InterPro" id="IPR002035">
    <property type="entry name" value="VWF_A"/>
</dbReference>
<proteinExistence type="predicted"/>
<evidence type="ECO:0000313" key="6">
    <source>
        <dbReference type="Proteomes" id="UP000323522"/>
    </source>
</evidence>
<evidence type="ECO:0000256" key="1">
    <source>
        <dbReference type="SAM" id="MobiDB-lite"/>
    </source>
</evidence>
<sequence length="770" mass="83020">MTQPTASNPFQNSPGLPAERHRRSPSLPLLRGARVSGELRGLLFESTLELVFRNDTDESLEVIHTFALPAGAVLLDIEVQLDGQRLTGRIVPAAQADIGYEQALCEGRSAVMLESNRNGSFSLNLGHLRPGAECVLRLGQACELQPQAGHLRLIVPTVIAPRYGNPQQQAGLQPHQVAPVSPTVEYPFELDLRLHGPLARARLSSPSHALAVEPSGDGRSVAVTLAQPGWLDRDLVLVLERLPGRSLGLRAAPDAALVTGRIPVLLAMPVVPGAPPETLAPVSRPMRLKMLIDCSGSMSGASLQSAQQALRHGIASLRSGDQFSLSRFGTEVQHRSRALWTTTPASLQAAQEWVDHLAADLGGTEMSRALASVLALPADGPCDVLLVTDGRIHGVTELIETARAGRQRIFVVGIGPAVPEAMLRELALQTGGASEFVTHGEAVGGAMQRLFARLREPGCTGLRLRLPQDAGEPIWASAPPDIGFPGETLVLRLWLERLPTEGDFVLEGLPSDRLGQADEPVELARLPVSALDEVGERLPRMLVAAELAQVVHAQAPGSALPPALLERVLAARLMSSGTRFLMVDERQDVPPVLTMPRQQVVPQMATPGRAHFSPGQRVMRCASVSTNMPRAPMTEADREAQAARQAAAEREAQAIRDMMIRKRFRRAEVSRRAGSPEDFLQTVLIARAWQTPLDWTDLQRMGLSETVVQSLKACGQPEGSAELLATLIELLCDWDVDQQAPGRSGSGGVWREALVAVLREALRPERWDAA</sequence>
<reference evidence="4 7" key="2">
    <citation type="submission" date="2024-06" db="EMBL/GenBank/DDBJ databases">
        <title>Genomic Encyclopedia of Type Strains, Phase IV (KMG-IV): sequencing the most valuable type-strain genomes for metagenomic binning, comparative biology and taxonomic classification.</title>
        <authorList>
            <person name="Goeker M."/>
        </authorList>
    </citation>
    <scope>NUCLEOTIDE SEQUENCE [LARGE SCALE GENOMIC DNA]</scope>
    <source>
        <strain evidence="4 7">D-501</strain>
    </source>
</reference>
<feature type="domain" description="VWFA" evidence="2">
    <location>
        <begin position="287"/>
        <end position="454"/>
    </location>
</feature>
<dbReference type="Proteomes" id="UP000323522">
    <property type="component" value="Chromosome"/>
</dbReference>
<dbReference type="PANTHER" id="PTHR45737">
    <property type="entry name" value="VON WILLEBRAND FACTOR A DOMAIN-CONTAINING PROTEIN 5A"/>
    <property type="match status" value="1"/>
</dbReference>
<dbReference type="PROSITE" id="PS51468">
    <property type="entry name" value="VIT"/>
    <property type="match status" value="1"/>
</dbReference>
<gene>
    <name evidence="4" type="ORF">ABIC99_003406</name>
    <name evidence="5" type="ORF">EWH46_02635</name>
</gene>